<organism evidence="10 11">
    <name type="scientific">Lactobacillus hominis DSM 23910 = CRBIP 24.179</name>
    <dbReference type="NCBI Taxonomy" id="1423758"/>
    <lineage>
        <taxon>Bacteria</taxon>
        <taxon>Bacillati</taxon>
        <taxon>Bacillota</taxon>
        <taxon>Bacilli</taxon>
        <taxon>Lactobacillales</taxon>
        <taxon>Lactobacillaceae</taxon>
        <taxon>Lactobacillus</taxon>
    </lineage>
</organism>
<evidence type="ECO:0000256" key="1">
    <source>
        <dbReference type="ARBA" id="ARBA00001917"/>
    </source>
</evidence>
<dbReference type="GO" id="GO:0010181">
    <property type="term" value="F:FMN binding"/>
    <property type="evidence" value="ECO:0007669"/>
    <property type="project" value="InterPro"/>
</dbReference>
<dbReference type="Pfam" id="PF00890">
    <property type="entry name" value="FAD_binding_2"/>
    <property type="match status" value="1"/>
</dbReference>
<dbReference type="PANTHER" id="PTHR43400">
    <property type="entry name" value="FUMARATE REDUCTASE"/>
    <property type="match status" value="1"/>
</dbReference>
<dbReference type="Gene3D" id="3.90.1010.20">
    <property type="match status" value="1"/>
</dbReference>
<comment type="cofactor">
    <cofactor evidence="2">
        <name>FAD</name>
        <dbReference type="ChEBI" id="CHEBI:57692"/>
    </cofactor>
</comment>
<dbReference type="GO" id="GO:0016020">
    <property type="term" value="C:membrane"/>
    <property type="evidence" value="ECO:0007669"/>
    <property type="project" value="InterPro"/>
</dbReference>
<dbReference type="InterPro" id="IPR050315">
    <property type="entry name" value="FAD-oxidoreductase_2"/>
</dbReference>
<evidence type="ECO:0000256" key="6">
    <source>
        <dbReference type="ARBA" id="ARBA00022827"/>
    </source>
</evidence>
<dbReference type="AlphaFoldDB" id="I7L673"/>
<proteinExistence type="predicted"/>
<evidence type="ECO:0000259" key="9">
    <source>
        <dbReference type="SMART" id="SM00900"/>
    </source>
</evidence>
<keyword evidence="6" id="KW-0274">FAD</keyword>
<keyword evidence="7" id="KW-0560">Oxidoreductase</keyword>
<protein>
    <recommendedName>
        <fullName evidence="4">Urocanate reductase</fullName>
        <ecNumber evidence="3">1.3.99.33</ecNumber>
    </recommendedName>
</protein>
<dbReference type="GO" id="GO:0033765">
    <property type="term" value="F:steroid dehydrogenase activity, acting on the CH-CH group of donors"/>
    <property type="evidence" value="ECO:0007669"/>
    <property type="project" value="UniProtKB-ARBA"/>
</dbReference>
<dbReference type="eggNOG" id="COG1053">
    <property type="taxonomic scope" value="Bacteria"/>
</dbReference>
<evidence type="ECO:0000256" key="5">
    <source>
        <dbReference type="ARBA" id="ARBA00022630"/>
    </source>
</evidence>
<dbReference type="Gene3D" id="3.90.700.10">
    <property type="entry name" value="Succinate dehydrogenase/fumarate reductase flavoprotein, catalytic domain"/>
    <property type="match status" value="1"/>
</dbReference>
<gene>
    <name evidence="10" type="ORF">BN55_00650</name>
</gene>
<dbReference type="EMBL" id="CAKE01000010">
    <property type="protein sequence ID" value="CCI81847.1"/>
    <property type="molecule type" value="Genomic_DNA"/>
</dbReference>
<keyword evidence="5" id="KW-0285">Flavoprotein</keyword>
<dbReference type="Proteomes" id="UP000009320">
    <property type="component" value="Unassembled WGS sequence"/>
</dbReference>
<dbReference type="InterPro" id="IPR007329">
    <property type="entry name" value="FMN-bd"/>
</dbReference>
<keyword evidence="11" id="KW-1185">Reference proteome</keyword>
<dbReference type="STRING" id="1423758.FC41_GL000945"/>
<dbReference type="Gene3D" id="3.50.50.60">
    <property type="entry name" value="FAD/NAD(P)-binding domain"/>
    <property type="match status" value="1"/>
</dbReference>
<dbReference type="OrthoDB" id="9806724at2"/>
<evidence type="ECO:0000256" key="2">
    <source>
        <dbReference type="ARBA" id="ARBA00001974"/>
    </source>
</evidence>
<name>I7L673_9LACO</name>
<evidence type="ECO:0000256" key="7">
    <source>
        <dbReference type="ARBA" id="ARBA00023002"/>
    </source>
</evidence>
<comment type="catalytic activity">
    <reaction evidence="8">
        <text>dihydrourocanate + A = urocanate + AH2</text>
        <dbReference type="Rhea" id="RHEA:36059"/>
        <dbReference type="ChEBI" id="CHEBI:13193"/>
        <dbReference type="ChEBI" id="CHEBI:17499"/>
        <dbReference type="ChEBI" id="CHEBI:27247"/>
        <dbReference type="ChEBI" id="CHEBI:72991"/>
        <dbReference type="EC" id="1.3.99.33"/>
    </reaction>
</comment>
<evidence type="ECO:0000256" key="8">
    <source>
        <dbReference type="ARBA" id="ARBA00049922"/>
    </source>
</evidence>
<accession>I7L673</accession>
<dbReference type="Pfam" id="PF04205">
    <property type="entry name" value="FMN_bind"/>
    <property type="match status" value="1"/>
</dbReference>
<reference evidence="10 11" key="1">
    <citation type="submission" date="2012-06" db="EMBL/GenBank/DDBJ databases">
        <title>Draft Genome Sequence of Lactobacillus hominis Strain CRBIP 24.179T, isolated from human intestine.</title>
        <authorList>
            <person name="Cousin S."/>
            <person name="Ma L."/>
            <person name="Bizet C."/>
            <person name="Loux V."/>
            <person name="Bouchier C."/>
            <person name="Clermont D."/>
            <person name="Creno S."/>
        </authorList>
    </citation>
    <scope>NUCLEOTIDE SEQUENCE [LARGE SCALE GENOMIC DNA]</scope>
    <source>
        <strain evidence="11">CRBIP 24.179T</strain>
    </source>
</reference>
<dbReference type="RefSeq" id="WP_008470757.1">
    <property type="nucleotide sequence ID" value="NZ_AYZP01000002.1"/>
</dbReference>
<comment type="caution">
    <text evidence="10">The sequence shown here is derived from an EMBL/GenBank/DDBJ whole genome shotgun (WGS) entry which is preliminary data.</text>
</comment>
<evidence type="ECO:0000313" key="10">
    <source>
        <dbReference type="EMBL" id="CCI81847.1"/>
    </source>
</evidence>
<evidence type="ECO:0000256" key="3">
    <source>
        <dbReference type="ARBA" id="ARBA00013137"/>
    </source>
</evidence>
<dbReference type="InterPro" id="IPR036188">
    <property type="entry name" value="FAD/NAD-bd_sf"/>
</dbReference>
<dbReference type="EC" id="1.3.99.33" evidence="3"/>
<dbReference type="PANTHER" id="PTHR43400:SF10">
    <property type="entry name" value="3-OXOSTEROID 1-DEHYDROGENASE"/>
    <property type="match status" value="1"/>
</dbReference>
<dbReference type="PATRIC" id="fig|1423758.3.peg.956"/>
<feature type="domain" description="FMN-binding" evidence="9">
    <location>
        <begin position="528"/>
        <end position="602"/>
    </location>
</feature>
<comment type="cofactor">
    <cofactor evidence="1">
        <name>FMN</name>
        <dbReference type="ChEBI" id="CHEBI:58210"/>
    </cofactor>
</comment>
<dbReference type="SUPFAM" id="SSF56425">
    <property type="entry name" value="Succinate dehydrogenase/fumarate reductase flavoprotein, catalytic domain"/>
    <property type="match status" value="1"/>
</dbReference>
<dbReference type="InterPro" id="IPR027477">
    <property type="entry name" value="Succ_DH/fumarate_Rdtase_cat_sf"/>
</dbReference>
<dbReference type="InterPro" id="IPR003953">
    <property type="entry name" value="FAD-dep_OxRdtase_2_FAD-bd"/>
</dbReference>
<dbReference type="eggNOG" id="COG0431">
    <property type="taxonomic scope" value="Bacteria"/>
</dbReference>
<dbReference type="SUPFAM" id="SSF51905">
    <property type="entry name" value="FAD/NAD(P)-binding domain"/>
    <property type="match status" value="1"/>
</dbReference>
<evidence type="ECO:0000313" key="11">
    <source>
        <dbReference type="Proteomes" id="UP000009320"/>
    </source>
</evidence>
<dbReference type="GeneID" id="82847085"/>
<dbReference type="eggNOG" id="COG3976">
    <property type="taxonomic scope" value="Bacteria"/>
</dbReference>
<sequence length="603" mass="67457">MNAEKNFKWNGNYDVIVLGFGGAGGTAARFASDNGANVLLVDAAPYGHEGGNTRYSAQHVAMAHDKEKITEYYRELAEPYDFSDKTMNTYLNGFVDMPDYFEKYLDTEPFIWSKDYQPGDHLANKSHLCEYPEFNGSDTFDFALVHNRDFDAGLWKVIRKNVLDRKDNIDVWLNSRALKLIQNEDTKQVIGAVVDRNHKKYYIHADRGVVLATGGFENNAQMQQDYLHVTKLTPLGTLYNRGDGINMAQEVGAKMWHMSNYESLGIVPSYVIAEEDNQRGRQISGWKNVKSGSIFAVADDGTRFMKEDAKFRHGHIYDHGDYLLPHAFDNAWLVFDQKQYQKFVEEKKQGKLKYVNFFEKVISADNAEELAEKMHIPANNLLNTISEFNEFAKKGKDIKFDRAADSMMPLDHGKLYAIKLSPAVLNTQGGPEHDEKARILNVESKPISHLYSAGELGGMCVNRYQGGGNLAECLIFGKIAGENVSQEDPTDPVEIDNPIPKINDLADGERMDNIEVGPDQYIASTEAGIGGKIVVRVTYKDRTIKKVEVLENHETEGIGAVAVKELPQKIVQANSTNIDAVSGASTTTRAVEEAVNKAIKKTK</sequence>
<evidence type="ECO:0000256" key="4">
    <source>
        <dbReference type="ARBA" id="ARBA00015872"/>
    </source>
</evidence>
<dbReference type="SMART" id="SM00900">
    <property type="entry name" value="FMN_bind"/>
    <property type="match status" value="1"/>
</dbReference>
<dbReference type="GO" id="GO:0008202">
    <property type="term" value="P:steroid metabolic process"/>
    <property type="evidence" value="ECO:0007669"/>
    <property type="project" value="UniProtKB-ARBA"/>
</dbReference>